<reference evidence="1" key="1">
    <citation type="submission" date="2013-08" db="EMBL/GenBank/DDBJ databases">
        <authorList>
            <person name="Mendez C."/>
            <person name="Richter M."/>
            <person name="Ferrer M."/>
            <person name="Sanchez J."/>
        </authorList>
    </citation>
    <scope>NUCLEOTIDE SEQUENCE</scope>
</reference>
<evidence type="ECO:0000313" key="1">
    <source>
        <dbReference type="EMBL" id="EQD67267.1"/>
    </source>
</evidence>
<accession>T1BBM5</accession>
<feature type="non-terminal residue" evidence="1">
    <location>
        <position position="56"/>
    </location>
</feature>
<gene>
    <name evidence="1" type="ORF">B1B_05992</name>
</gene>
<dbReference type="EMBL" id="AUZY01003809">
    <property type="protein sequence ID" value="EQD67267.1"/>
    <property type="molecule type" value="Genomic_DNA"/>
</dbReference>
<comment type="caution">
    <text evidence="1">The sequence shown here is derived from an EMBL/GenBank/DDBJ whole genome shotgun (WGS) entry which is preliminary data.</text>
</comment>
<proteinExistence type="predicted"/>
<sequence>MIHAVEEADNVNCIVFDGIITQRLIDAAVKSGVRSIYGIRPGEINRKGSDMLIYTS</sequence>
<organism evidence="1">
    <name type="scientific">mine drainage metagenome</name>
    <dbReference type="NCBI Taxonomy" id="410659"/>
    <lineage>
        <taxon>unclassified sequences</taxon>
        <taxon>metagenomes</taxon>
        <taxon>ecological metagenomes</taxon>
    </lineage>
</organism>
<name>T1BBM5_9ZZZZ</name>
<protein>
    <submittedName>
        <fullName evidence="1">Uncharacterized protein</fullName>
    </submittedName>
</protein>
<dbReference type="AlphaFoldDB" id="T1BBM5"/>
<reference evidence="1" key="2">
    <citation type="journal article" date="2014" name="ISME J.">
        <title>Microbial stratification in low pH oxic and suboxic macroscopic growths along an acid mine drainage.</title>
        <authorList>
            <person name="Mendez-Garcia C."/>
            <person name="Mesa V."/>
            <person name="Sprenger R.R."/>
            <person name="Richter M."/>
            <person name="Diez M.S."/>
            <person name="Solano J."/>
            <person name="Bargiela R."/>
            <person name="Golyshina O.V."/>
            <person name="Manteca A."/>
            <person name="Ramos J.L."/>
            <person name="Gallego J.R."/>
            <person name="Llorente I."/>
            <person name="Martins Dos Santos V.A."/>
            <person name="Jensen O.N."/>
            <person name="Pelaez A.I."/>
            <person name="Sanchez J."/>
            <person name="Ferrer M."/>
        </authorList>
    </citation>
    <scope>NUCLEOTIDE SEQUENCE</scope>
</reference>